<name>A0A813GY67_POLGL</name>
<protein>
    <recommendedName>
        <fullName evidence="3">C3H1-type domain-containing protein</fullName>
    </recommendedName>
</protein>
<organism evidence="4 5">
    <name type="scientific">Polarella glacialis</name>
    <name type="common">Dinoflagellate</name>
    <dbReference type="NCBI Taxonomy" id="89957"/>
    <lineage>
        <taxon>Eukaryota</taxon>
        <taxon>Sar</taxon>
        <taxon>Alveolata</taxon>
        <taxon>Dinophyceae</taxon>
        <taxon>Suessiales</taxon>
        <taxon>Suessiaceae</taxon>
        <taxon>Polarella</taxon>
    </lineage>
</organism>
<feature type="domain" description="C3H1-type" evidence="3">
    <location>
        <begin position="148"/>
        <end position="178"/>
    </location>
</feature>
<evidence type="ECO:0000256" key="1">
    <source>
        <dbReference type="PROSITE-ProRule" id="PRU00723"/>
    </source>
</evidence>
<keyword evidence="1" id="KW-0862">Zinc</keyword>
<accession>A0A813GY67</accession>
<sequence length="326" mass="34675">MAYSCAMPLKYCYRSTFIDVIEPHQQAHVKTRSQSVPANRAAPACDDLELCSYVSSLGQRAEQLAVLSRRCSETVMAAVSKDALAHQDVDTCSTASPTSSPNTRTSTSDASSCTPRMLTSMFNHLPDSETVPVPPALLPNPGSMAHPELCRRPCIYFATGSCANGSACRYCHLSHEHRPSHLDRRHRDLLRNLSEAECLALLLPVLRCRAESTGLAAEAVEVLALLEDKAVACAATSEASRAAASRAAASRAATVATSPQHKLSKLSAALRKMPFSTVLGMALSGATGCEKKHEEDLAAMGGSVDQLLLGAVDRMRARLALQAVGA</sequence>
<evidence type="ECO:0000313" key="5">
    <source>
        <dbReference type="Proteomes" id="UP000654075"/>
    </source>
</evidence>
<proteinExistence type="predicted"/>
<keyword evidence="1" id="KW-0863">Zinc-finger</keyword>
<keyword evidence="1" id="KW-0479">Metal-binding</keyword>
<evidence type="ECO:0000256" key="2">
    <source>
        <dbReference type="SAM" id="MobiDB-lite"/>
    </source>
</evidence>
<evidence type="ECO:0000313" key="4">
    <source>
        <dbReference type="EMBL" id="CAE8630225.1"/>
    </source>
</evidence>
<evidence type="ECO:0000259" key="3">
    <source>
        <dbReference type="PROSITE" id="PS50103"/>
    </source>
</evidence>
<reference evidence="4" key="1">
    <citation type="submission" date="2021-02" db="EMBL/GenBank/DDBJ databases">
        <authorList>
            <person name="Dougan E. K."/>
            <person name="Rhodes N."/>
            <person name="Thang M."/>
            <person name="Chan C."/>
        </authorList>
    </citation>
    <scope>NUCLEOTIDE SEQUENCE</scope>
</reference>
<dbReference type="AlphaFoldDB" id="A0A813GY67"/>
<dbReference type="Proteomes" id="UP000654075">
    <property type="component" value="Unassembled WGS sequence"/>
</dbReference>
<dbReference type="GO" id="GO:0008270">
    <property type="term" value="F:zinc ion binding"/>
    <property type="evidence" value="ECO:0007669"/>
    <property type="project" value="UniProtKB-KW"/>
</dbReference>
<feature type="compositionally biased region" description="Low complexity" evidence="2">
    <location>
        <begin position="91"/>
        <end position="108"/>
    </location>
</feature>
<dbReference type="PROSITE" id="PS50103">
    <property type="entry name" value="ZF_C3H1"/>
    <property type="match status" value="1"/>
</dbReference>
<gene>
    <name evidence="4" type="ORF">PGLA1383_LOCUS46616</name>
</gene>
<dbReference type="InterPro" id="IPR000571">
    <property type="entry name" value="Znf_CCCH"/>
</dbReference>
<feature type="region of interest" description="Disordered" evidence="2">
    <location>
        <begin position="91"/>
        <end position="113"/>
    </location>
</feature>
<keyword evidence="5" id="KW-1185">Reference proteome</keyword>
<feature type="zinc finger region" description="C3H1-type" evidence="1">
    <location>
        <begin position="148"/>
        <end position="178"/>
    </location>
</feature>
<comment type="caution">
    <text evidence="4">The sequence shown here is derived from an EMBL/GenBank/DDBJ whole genome shotgun (WGS) entry which is preliminary data.</text>
</comment>
<dbReference type="EMBL" id="CAJNNV010029822">
    <property type="protein sequence ID" value="CAE8630225.1"/>
    <property type="molecule type" value="Genomic_DNA"/>
</dbReference>